<protein>
    <recommendedName>
        <fullName evidence="3">DUF3293 domain-containing protein</fullName>
    </recommendedName>
</protein>
<sequence>MNAPNSTSGVPPFDPALHHVYRKGRYLCGDFRLQPGESNARFAEWMSQRGHKTYAFVTAYNPYSDGTTSLPENLARSRVLRKLVEEQGFAHLPAAGVDPAGEWPEEVGVMLFDVALENALKIGIDFKQNAILFGEISGEPAVLWCRCVLRNTK</sequence>
<evidence type="ECO:0008006" key="3">
    <source>
        <dbReference type="Google" id="ProtNLM"/>
    </source>
</evidence>
<organism evidence="1 2">
    <name type="scientific">Neolewinella antarctica</name>
    <dbReference type="NCBI Taxonomy" id="442734"/>
    <lineage>
        <taxon>Bacteria</taxon>
        <taxon>Pseudomonadati</taxon>
        <taxon>Bacteroidota</taxon>
        <taxon>Saprospiria</taxon>
        <taxon>Saprospirales</taxon>
        <taxon>Lewinellaceae</taxon>
        <taxon>Neolewinella</taxon>
    </lineage>
</organism>
<dbReference type="Proteomes" id="UP000770785">
    <property type="component" value="Unassembled WGS sequence"/>
</dbReference>
<keyword evidence="2" id="KW-1185">Reference proteome</keyword>
<dbReference type="EMBL" id="JAATJH010000001">
    <property type="protein sequence ID" value="NJC25144.1"/>
    <property type="molecule type" value="Genomic_DNA"/>
</dbReference>
<dbReference type="RefSeq" id="WP_168035910.1">
    <property type="nucleotide sequence ID" value="NZ_JAATJH010000001.1"/>
</dbReference>
<name>A0ABX0X842_9BACT</name>
<evidence type="ECO:0000313" key="2">
    <source>
        <dbReference type="Proteomes" id="UP000770785"/>
    </source>
</evidence>
<evidence type="ECO:0000313" key="1">
    <source>
        <dbReference type="EMBL" id="NJC25144.1"/>
    </source>
</evidence>
<reference evidence="1 2" key="1">
    <citation type="submission" date="2020-03" db="EMBL/GenBank/DDBJ databases">
        <title>Genomic Encyclopedia of Type Strains, Phase IV (KMG-IV): sequencing the most valuable type-strain genomes for metagenomic binning, comparative biology and taxonomic classification.</title>
        <authorList>
            <person name="Goeker M."/>
        </authorList>
    </citation>
    <scope>NUCLEOTIDE SEQUENCE [LARGE SCALE GENOMIC DNA]</scope>
    <source>
        <strain evidence="1 2">DSM 105096</strain>
    </source>
</reference>
<accession>A0ABX0X842</accession>
<comment type="caution">
    <text evidence="1">The sequence shown here is derived from an EMBL/GenBank/DDBJ whole genome shotgun (WGS) entry which is preliminary data.</text>
</comment>
<dbReference type="Pfam" id="PF11697">
    <property type="entry name" value="DUF3293"/>
    <property type="match status" value="1"/>
</dbReference>
<dbReference type="InterPro" id="IPR021710">
    <property type="entry name" value="DUF3293"/>
</dbReference>
<gene>
    <name evidence="1" type="ORF">GGR27_000625</name>
</gene>
<proteinExistence type="predicted"/>